<keyword evidence="3" id="KW-1185">Reference proteome</keyword>
<sequence length="206" mass="22806">MLIHPWDAAHDDAEWRAWLSAHDFGQLIAGGAGRDLPIVNPVHFVYDGDRTVLLHLARPNPVWPLLEEHPRALLAVTGDHTYIRSDWNTPADPPHGVPTSYYASVQLECDVRLVDDAAEKAALLDRQLAHFEPDSVRARVSSTEAPDKRLLPGIRGVELTVTGVRAKFKYGGNKQPADRARIDGELERRGGPGDGPARAQLARRER</sequence>
<name>A0A229RE93_9PSEU</name>
<protein>
    <submittedName>
        <fullName evidence="2">Transcriptional regulator</fullName>
    </submittedName>
</protein>
<dbReference type="PANTHER" id="PTHR35802">
    <property type="entry name" value="PROTEASE SYNTHASE AND SPORULATION PROTEIN PAI 2"/>
    <property type="match status" value="1"/>
</dbReference>
<dbReference type="Proteomes" id="UP000215223">
    <property type="component" value="Unassembled WGS sequence"/>
</dbReference>
<dbReference type="PANTHER" id="PTHR35802:SF1">
    <property type="entry name" value="PROTEASE SYNTHASE AND SPORULATION PROTEIN PAI 2"/>
    <property type="match status" value="1"/>
</dbReference>
<reference evidence="2 3" key="1">
    <citation type="submission" date="2017-07" db="EMBL/GenBank/DDBJ databases">
        <title>Amycolatopsis thailandensis Genome sequencing and assembly.</title>
        <authorList>
            <person name="Kaur N."/>
            <person name="Mayilraj S."/>
        </authorList>
    </citation>
    <scope>NUCLEOTIDE SEQUENCE [LARGE SCALE GENOMIC DNA]</scope>
    <source>
        <strain evidence="2 3">JCM 16380</strain>
    </source>
</reference>
<evidence type="ECO:0000313" key="3">
    <source>
        <dbReference type="Proteomes" id="UP000215223"/>
    </source>
</evidence>
<dbReference type="InterPro" id="IPR007396">
    <property type="entry name" value="TR_PAI2-type"/>
</dbReference>
<evidence type="ECO:0000313" key="2">
    <source>
        <dbReference type="EMBL" id="OXM44993.1"/>
    </source>
</evidence>
<organism evidence="2 3">
    <name type="scientific">Amycolatopsis thailandensis</name>
    <dbReference type="NCBI Taxonomy" id="589330"/>
    <lineage>
        <taxon>Bacteria</taxon>
        <taxon>Bacillati</taxon>
        <taxon>Actinomycetota</taxon>
        <taxon>Actinomycetes</taxon>
        <taxon>Pseudonocardiales</taxon>
        <taxon>Pseudonocardiaceae</taxon>
        <taxon>Amycolatopsis</taxon>
    </lineage>
</organism>
<dbReference type="AlphaFoldDB" id="A0A229RE93"/>
<dbReference type="InterPro" id="IPR012349">
    <property type="entry name" value="Split_barrel_FMN-bd"/>
</dbReference>
<proteinExistence type="predicted"/>
<feature type="compositionally biased region" description="Basic and acidic residues" evidence="1">
    <location>
        <begin position="176"/>
        <end position="191"/>
    </location>
</feature>
<dbReference type="RefSeq" id="WP_093939001.1">
    <property type="nucleotide sequence ID" value="NZ_NMQT01000173.1"/>
</dbReference>
<dbReference type="Pfam" id="PF04299">
    <property type="entry name" value="FMN_bind_2"/>
    <property type="match status" value="1"/>
</dbReference>
<feature type="region of interest" description="Disordered" evidence="1">
    <location>
        <begin position="170"/>
        <end position="206"/>
    </location>
</feature>
<comment type="caution">
    <text evidence="2">The sequence shown here is derived from an EMBL/GenBank/DDBJ whole genome shotgun (WGS) entry which is preliminary data.</text>
</comment>
<evidence type="ECO:0000256" key="1">
    <source>
        <dbReference type="SAM" id="MobiDB-lite"/>
    </source>
</evidence>
<dbReference type="Gene3D" id="2.30.110.10">
    <property type="entry name" value="Electron Transport, Fmn-binding Protein, Chain A"/>
    <property type="match status" value="1"/>
</dbReference>
<dbReference type="SUPFAM" id="SSF50475">
    <property type="entry name" value="FMN-binding split barrel"/>
    <property type="match status" value="1"/>
</dbReference>
<dbReference type="OrthoDB" id="9794948at2"/>
<gene>
    <name evidence="2" type="ORF">CFP71_39485</name>
</gene>
<accession>A0A229RE93</accession>
<dbReference type="EMBL" id="NMQT01000173">
    <property type="protein sequence ID" value="OXM44993.1"/>
    <property type="molecule type" value="Genomic_DNA"/>
</dbReference>